<evidence type="ECO:0000256" key="5">
    <source>
        <dbReference type="ARBA" id="ARBA00022679"/>
    </source>
</evidence>
<evidence type="ECO:0000256" key="8">
    <source>
        <dbReference type="ARBA" id="ARBA00022840"/>
    </source>
</evidence>
<dbReference type="Gene3D" id="3.30.420.40">
    <property type="match status" value="2"/>
</dbReference>
<evidence type="ECO:0000256" key="1">
    <source>
        <dbReference type="ARBA" id="ARBA00004496"/>
    </source>
</evidence>
<evidence type="ECO:0000259" key="12">
    <source>
        <dbReference type="Pfam" id="PF02782"/>
    </source>
</evidence>
<keyword evidence="7 11" id="KW-0418">Kinase</keyword>
<comment type="caution">
    <text evidence="13">The sequence shown here is derived from an EMBL/GenBank/DDBJ whole genome shotgun (WGS) entry which is preliminary data.</text>
</comment>
<evidence type="ECO:0000256" key="6">
    <source>
        <dbReference type="ARBA" id="ARBA00022741"/>
    </source>
</evidence>
<evidence type="ECO:0000256" key="7">
    <source>
        <dbReference type="ARBA" id="ARBA00022777"/>
    </source>
</evidence>
<proteinExistence type="inferred from homology"/>
<reference evidence="13" key="1">
    <citation type="submission" date="2022-11" db="EMBL/GenBank/DDBJ databases">
        <authorList>
            <person name="Petersen C."/>
        </authorList>
    </citation>
    <scope>NUCLEOTIDE SEQUENCE</scope>
    <source>
        <strain evidence="13">IBT 21917</strain>
    </source>
</reference>
<evidence type="ECO:0000313" key="14">
    <source>
        <dbReference type="Proteomes" id="UP001146351"/>
    </source>
</evidence>
<comment type="function">
    <text evidence="9 11">Highly specific D-xylulose kinase which participates in the catabolism of xylose. Xylose is a major component of hemicelluloses such as xylan. Most fungi utilize D-xylose via three enzymatic reactions, xylose reductase (XR), xylitol dehydrogenase (XDH), and xylulokinase, to form xylulose 5-phosphate, which enters pentose phosphate pathway.</text>
</comment>
<protein>
    <recommendedName>
        <fullName evidence="11">Xylulose kinase</fullName>
        <ecNumber evidence="11">2.7.1.17</ecNumber>
    </recommendedName>
</protein>
<evidence type="ECO:0000256" key="9">
    <source>
        <dbReference type="ARBA" id="ARBA00025184"/>
    </source>
</evidence>
<name>A0A9W9I7B1_9EURO</name>
<dbReference type="GO" id="GO:0042732">
    <property type="term" value="P:D-xylose metabolic process"/>
    <property type="evidence" value="ECO:0007669"/>
    <property type="project" value="UniProtKB-UniRule"/>
</dbReference>
<keyword evidence="5 11" id="KW-0808">Transferase</keyword>
<dbReference type="OrthoDB" id="1728974at2759"/>
<keyword evidence="3" id="KW-0963">Cytoplasm</keyword>
<dbReference type="InterPro" id="IPR042024">
    <property type="entry name" value="D-XK_euk"/>
</dbReference>
<dbReference type="GO" id="GO:0005524">
    <property type="term" value="F:ATP binding"/>
    <property type="evidence" value="ECO:0007669"/>
    <property type="project" value="UniProtKB-UniRule"/>
</dbReference>
<comment type="similarity">
    <text evidence="2 11">Belongs to the FGGY kinase family.</text>
</comment>
<dbReference type="EC" id="2.7.1.17" evidence="11"/>
<dbReference type="PANTHER" id="PTHR10196:SF57">
    <property type="entry name" value="XYLULOSE KINASE"/>
    <property type="match status" value="1"/>
</dbReference>
<dbReference type="AlphaFoldDB" id="A0A9W9I7B1"/>
<sequence length="598" mass="66267">MAQSPLYIGFDLSTQQLKGLVVNSELKVEYIAKFDFDADSTGFPIKKGVITHEAEHEVFAPVALWLQALDSVLSSLRRQGLDFRRVKGISGAGQQHGSVYWNSEAEGLLRNLDPARSLEEQLPAAFSHPYSPNWQDASTQNECDEFDALLGGPAELAWATGSKAHHVRVHTSRRHGDQLLTEPLSQRFTGPQILRFQRKHPDIYQKTTRISLVSSFIASLFLGHIAPFDISDVCGMNLWNITEGTYDDKVLELCAGRFGVDDLKQKLGDVPEDGGLHLGPVHPYYIQRYGFGADCTVIPATGDNPATILALPLRPSDAMVSLGTSTTFLMSTPSYKPDPATHFFNHPTTAGLYMFMLCYKNGGLAREHIRDAINENLKDTPAQPWANFDQIALQTPAMGQRTPTDAMKLGLFFPRPEIVPNIRSGQWRFNYDPTTGQLQETTEGWTTPQDEARAIVESQMLSLRLRSRGLTQSPGNDLPAQPRRVYLVGGGSKNQAIAQLAGEILGGVEGVYKLDIGDNACALGAAYKAVWGMEREPEQTFEHLIGQRWREEEFIEKIADGYQRGVFEKYGQAVEGFEKMEDQVVQQVRATSGHVDGV</sequence>
<keyword evidence="11" id="KW-0119">Carbohydrate metabolism</keyword>
<gene>
    <name evidence="13" type="ORF">N7492_004267</name>
</gene>
<keyword evidence="14" id="KW-1185">Reference proteome</keyword>
<dbReference type="SUPFAM" id="SSF53067">
    <property type="entry name" value="Actin-like ATPase domain"/>
    <property type="match status" value="2"/>
</dbReference>
<dbReference type="Pfam" id="PF02782">
    <property type="entry name" value="FGGY_C"/>
    <property type="match status" value="1"/>
</dbReference>
<reference evidence="13" key="2">
    <citation type="journal article" date="2023" name="IMA Fungus">
        <title>Comparative genomic study of the Penicillium genus elucidates a diverse pangenome and 15 lateral gene transfer events.</title>
        <authorList>
            <person name="Petersen C."/>
            <person name="Sorensen T."/>
            <person name="Nielsen M.R."/>
            <person name="Sondergaard T.E."/>
            <person name="Sorensen J.L."/>
            <person name="Fitzpatrick D.A."/>
            <person name="Frisvad J.C."/>
            <person name="Nielsen K.L."/>
        </authorList>
    </citation>
    <scope>NUCLEOTIDE SEQUENCE</scope>
    <source>
        <strain evidence="13">IBT 21917</strain>
    </source>
</reference>
<evidence type="ECO:0000256" key="11">
    <source>
        <dbReference type="RuleBase" id="RU367058"/>
    </source>
</evidence>
<dbReference type="CDD" id="cd07776">
    <property type="entry name" value="ASKHA_NBD_FGGY_SpXK-like"/>
    <property type="match status" value="1"/>
</dbReference>
<keyword evidence="8 11" id="KW-0067">ATP-binding</keyword>
<dbReference type="InterPro" id="IPR018485">
    <property type="entry name" value="FGGY_C"/>
</dbReference>
<evidence type="ECO:0000256" key="4">
    <source>
        <dbReference type="ARBA" id="ARBA00022629"/>
    </source>
</evidence>
<keyword evidence="6 11" id="KW-0547">Nucleotide-binding</keyword>
<keyword evidence="4 11" id="KW-0859">Xylose metabolism</keyword>
<dbReference type="Proteomes" id="UP001146351">
    <property type="component" value="Unassembled WGS sequence"/>
</dbReference>
<dbReference type="GO" id="GO:0005829">
    <property type="term" value="C:cytosol"/>
    <property type="evidence" value="ECO:0007669"/>
    <property type="project" value="TreeGrafter"/>
</dbReference>
<evidence type="ECO:0000256" key="2">
    <source>
        <dbReference type="ARBA" id="ARBA00009156"/>
    </source>
</evidence>
<comment type="subcellular location">
    <subcellularLocation>
        <location evidence="1">Cytoplasm</location>
    </subcellularLocation>
</comment>
<feature type="domain" description="Carbohydrate kinase FGGY C-terminal" evidence="12">
    <location>
        <begin position="318"/>
        <end position="532"/>
    </location>
</feature>
<dbReference type="GO" id="GO:0004856">
    <property type="term" value="F:D-xylulokinase activity"/>
    <property type="evidence" value="ECO:0007669"/>
    <property type="project" value="UniProtKB-UniRule"/>
</dbReference>
<evidence type="ECO:0000256" key="3">
    <source>
        <dbReference type="ARBA" id="ARBA00022490"/>
    </source>
</evidence>
<evidence type="ECO:0000256" key="10">
    <source>
        <dbReference type="ARBA" id="ARBA00048885"/>
    </source>
</evidence>
<evidence type="ECO:0000313" key="13">
    <source>
        <dbReference type="EMBL" id="KAJ5171674.1"/>
    </source>
</evidence>
<dbReference type="PANTHER" id="PTHR10196">
    <property type="entry name" value="SUGAR KINASE"/>
    <property type="match status" value="1"/>
</dbReference>
<dbReference type="FunFam" id="3.30.420.40:FF:000118">
    <property type="entry name" value="Xylulose kinase 2"/>
    <property type="match status" value="1"/>
</dbReference>
<dbReference type="GO" id="GO:0005997">
    <property type="term" value="P:xylulose metabolic process"/>
    <property type="evidence" value="ECO:0007669"/>
    <property type="project" value="TreeGrafter"/>
</dbReference>
<organism evidence="13 14">
    <name type="scientific">Penicillium capsulatum</name>
    <dbReference type="NCBI Taxonomy" id="69766"/>
    <lineage>
        <taxon>Eukaryota</taxon>
        <taxon>Fungi</taxon>
        <taxon>Dikarya</taxon>
        <taxon>Ascomycota</taxon>
        <taxon>Pezizomycotina</taxon>
        <taxon>Eurotiomycetes</taxon>
        <taxon>Eurotiomycetidae</taxon>
        <taxon>Eurotiales</taxon>
        <taxon>Aspergillaceae</taxon>
        <taxon>Penicillium</taxon>
    </lineage>
</organism>
<accession>A0A9W9I7B1</accession>
<comment type="catalytic activity">
    <reaction evidence="10 11">
        <text>D-xylulose + ATP = D-xylulose 5-phosphate + ADP + H(+)</text>
        <dbReference type="Rhea" id="RHEA:10964"/>
        <dbReference type="ChEBI" id="CHEBI:15378"/>
        <dbReference type="ChEBI" id="CHEBI:17140"/>
        <dbReference type="ChEBI" id="CHEBI:30616"/>
        <dbReference type="ChEBI" id="CHEBI:57737"/>
        <dbReference type="ChEBI" id="CHEBI:456216"/>
        <dbReference type="EC" id="2.7.1.17"/>
    </reaction>
</comment>
<dbReference type="InterPro" id="IPR043129">
    <property type="entry name" value="ATPase_NBD"/>
</dbReference>
<dbReference type="EMBL" id="JAPQKO010000003">
    <property type="protein sequence ID" value="KAJ5171674.1"/>
    <property type="molecule type" value="Genomic_DNA"/>
</dbReference>